<comment type="pathway">
    <text evidence="2">Lipid metabolism.</text>
</comment>
<feature type="non-terminal residue" evidence="21">
    <location>
        <position position="1"/>
    </location>
</feature>
<comment type="subcellular location">
    <subcellularLocation>
        <location evidence="1">Peroxisome</location>
    </subcellularLocation>
</comment>
<evidence type="ECO:0000256" key="1">
    <source>
        <dbReference type="ARBA" id="ARBA00004275"/>
    </source>
</evidence>
<evidence type="ECO:0000256" key="19">
    <source>
        <dbReference type="ARBA" id="ARBA00049386"/>
    </source>
</evidence>
<dbReference type="AlphaFoldDB" id="A0A3M3KQI0"/>
<organism evidence="21 22">
    <name type="scientific">Pseudomonas cannabina</name>
    <dbReference type="NCBI Taxonomy" id="86840"/>
    <lineage>
        <taxon>Bacteria</taxon>
        <taxon>Pseudomonadati</taxon>
        <taxon>Pseudomonadota</taxon>
        <taxon>Gammaproteobacteria</taxon>
        <taxon>Pseudomonadales</taxon>
        <taxon>Pseudomonadaceae</taxon>
        <taxon>Pseudomonas</taxon>
    </lineage>
</organism>
<evidence type="ECO:0000313" key="21">
    <source>
        <dbReference type="EMBL" id="RMN25146.1"/>
    </source>
</evidence>
<keyword evidence="6" id="KW-0521">NADP</keyword>
<comment type="catalytic activity">
    <reaction evidence="17">
        <text>(2E)-hexenoyl-CoA + NADPH + H(+) = hexanoyl-CoA + NADP(+)</text>
        <dbReference type="Rhea" id="RHEA:44956"/>
        <dbReference type="ChEBI" id="CHEBI:15378"/>
        <dbReference type="ChEBI" id="CHEBI:57783"/>
        <dbReference type="ChEBI" id="CHEBI:58349"/>
        <dbReference type="ChEBI" id="CHEBI:62077"/>
        <dbReference type="ChEBI" id="CHEBI:62620"/>
    </reaction>
    <physiologicalReaction direction="left-to-right" evidence="17">
        <dbReference type="Rhea" id="RHEA:44957"/>
    </physiologicalReaction>
</comment>
<proteinExistence type="predicted"/>
<evidence type="ECO:0000256" key="14">
    <source>
        <dbReference type="ARBA" id="ARBA00041063"/>
    </source>
</evidence>
<dbReference type="InterPro" id="IPR002347">
    <property type="entry name" value="SDR_fam"/>
</dbReference>
<comment type="function">
    <text evidence="11">Participates in chain elongation of fatty acids. Catalyzes the reduction of trans-2-enoyl-CoAs of varying chain lengths from 6:1 to 16:1, having maximum activity with 10:1 CoA. Has no 2,4-dienoyl-CoA reductase activity.</text>
</comment>
<comment type="catalytic activity">
    <reaction evidence="18">
        <text>a (2E)-enoyl-CoA + NADPH + H(+) = a 2,3-saturated acyl-CoA + NADP(+)</text>
        <dbReference type="Rhea" id="RHEA:33763"/>
        <dbReference type="ChEBI" id="CHEBI:15378"/>
        <dbReference type="ChEBI" id="CHEBI:57783"/>
        <dbReference type="ChEBI" id="CHEBI:58349"/>
        <dbReference type="ChEBI" id="CHEBI:58856"/>
        <dbReference type="ChEBI" id="CHEBI:65111"/>
        <dbReference type="EC" id="1.3.1.38"/>
    </reaction>
    <physiologicalReaction direction="left-to-right" evidence="18">
        <dbReference type="Rhea" id="RHEA:33764"/>
    </physiologicalReaction>
</comment>
<keyword evidence="9" id="KW-0576">Peroxisome</keyword>
<evidence type="ECO:0000256" key="9">
    <source>
        <dbReference type="ARBA" id="ARBA00023140"/>
    </source>
</evidence>
<evidence type="ECO:0000256" key="7">
    <source>
        <dbReference type="ARBA" id="ARBA00023002"/>
    </source>
</evidence>
<comment type="catalytic activity">
    <reaction evidence="20">
        <text>(2E)-octenoyl-CoA + NADPH + H(+) = octanoyl-CoA + NADP(+)</text>
        <dbReference type="Rhea" id="RHEA:44952"/>
        <dbReference type="ChEBI" id="CHEBI:15378"/>
        <dbReference type="ChEBI" id="CHEBI:57386"/>
        <dbReference type="ChEBI" id="CHEBI:57783"/>
        <dbReference type="ChEBI" id="CHEBI:58349"/>
        <dbReference type="ChEBI" id="CHEBI:62242"/>
    </reaction>
    <physiologicalReaction direction="left-to-right" evidence="20">
        <dbReference type="Rhea" id="RHEA:44953"/>
    </physiologicalReaction>
</comment>
<evidence type="ECO:0000256" key="4">
    <source>
        <dbReference type="ARBA" id="ARBA00022553"/>
    </source>
</evidence>
<keyword evidence="4" id="KW-0597">Phosphoprotein</keyword>
<evidence type="ECO:0000256" key="10">
    <source>
        <dbReference type="ARBA" id="ARBA00023160"/>
    </source>
</evidence>
<evidence type="ECO:0000256" key="6">
    <source>
        <dbReference type="ARBA" id="ARBA00022857"/>
    </source>
</evidence>
<comment type="catalytic activity">
    <reaction evidence="16">
        <text>(2E)-tetradecenoyl-CoA + NADPH + H(+) = tetradecanoyl-CoA + NADP(+)</text>
        <dbReference type="Rhea" id="RHEA:44968"/>
        <dbReference type="ChEBI" id="CHEBI:15378"/>
        <dbReference type="ChEBI" id="CHEBI:57385"/>
        <dbReference type="ChEBI" id="CHEBI:57783"/>
        <dbReference type="ChEBI" id="CHEBI:58349"/>
        <dbReference type="ChEBI" id="CHEBI:61405"/>
    </reaction>
    <physiologicalReaction direction="left-to-right" evidence="16">
        <dbReference type="Rhea" id="RHEA:44969"/>
    </physiologicalReaction>
</comment>
<dbReference type="EC" id="1.3.1.38" evidence="13"/>
<dbReference type="EMBL" id="RBOW01000682">
    <property type="protein sequence ID" value="RMN25146.1"/>
    <property type="molecule type" value="Genomic_DNA"/>
</dbReference>
<evidence type="ECO:0000256" key="3">
    <source>
        <dbReference type="ARBA" id="ARBA00022516"/>
    </source>
</evidence>
<keyword evidence="8" id="KW-0443">Lipid metabolism</keyword>
<evidence type="ECO:0000256" key="16">
    <source>
        <dbReference type="ARBA" id="ARBA00048686"/>
    </source>
</evidence>
<gene>
    <name evidence="21" type="ORF">ALQ64_03628</name>
</gene>
<keyword evidence="10" id="KW-0275">Fatty acid biosynthesis</keyword>
<comment type="catalytic activity">
    <reaction evidence="19">
        <text>(2E)-decenoyl-CoA + NADPH + H(+) = decanoyl-CoA + NADP(+)</text>
        <dbReference type="Rhea" id="RHEA:44960"/>
        <dbReference type="ChEBI" id="CHEBI:15378"/>
        <dbReference type="ChEBI" id="CHEBI:57783"/>
        <dbReference type="ChEBI" id="CHEBI:58349"/>
        <dbReference type="ChEBI" id="CHEBI:61406"/>
        <dbReference type="ChEBI" id="CHEBI:61430"/>
    </reaction>
    <physiologicalReaction direction="left-to-right" evidence="19">
        <dbReference type="Rhea" id="RHEA:44961"/>
    </physiologicalReaction>
</comment>
<dbReference type="InterPro" id="IPR036291">
    <property type="entry name" value="NAD(P)-bd_dom_sf"/>
</dbReference>
<dbReference type="GO" id="GO:0033306">
    <property type="term" value="P:phytol metabolic process"/>
    <property type="evidence" value="ECO:0007669"/>
    <property type="project" value="TreeGrafter"/>
</dbReference>
<evidence type="ECO:0000313" key="22">
    <source>
        <dbReference type="Proteomes" id="UP000281372"/>
    </source>
</evidence>
<evidence type="ECO:0000256" key="12">
    <source>
        <dbReference type="ARBA" id="ARBA00038622"/>
    </source>
</evidence>
<accession>A0A3M3KQI0</accession>
<keyword evidence="5" id="KW-0276">Fatty acid metabolism</keyword>
<comment type="catalytic activity">
    <reaction evidence="15">
        <text>(2E)-dodecenoyl-CoA + NADPH + H(+) = dodecanoyl-CoA + NADP(+)</text>
        <dbReference type="Rhea" id="RHEA:44964"/>
        <dbReference type="ChEBI" id="CHEBI:15378"/>
        <dbReference type="ChEBI" id="CHEBI:57330"/>
        <dbReference type="ChEBI" id="CHEBI:57375"/>
        <dbReference type="ChEBI" id="CHEBI:57783"/>
        <dbReference type="ChEBI" id="CHEBI:58349"/>
    </reaction>
    <physiologicalReaction direction="left-to-right" evidence="15">
        <dbReference type="Rhea" id="RHEA:44965"/>
    </physiologicalReaction>
</comment>
<dbReference type="RefSeq" id="WP_122377922.1">
    <property type="nucleotide sequence ID" value="NZ_RBOW01000682.1"/>
</dbReference>
<keyword evidence="3" id="KW-0444">Lipid biosynthesis</keyword>
<sequence>SPGTAEIVERLVPMHRLGKPEEVASLIYFLCTAGASYVNGAKIHVNGGQHV</sequence>
<comment type="subunit">
    <text evidence="12">Interacts with PEX5, probably required to target it into peroxisomes.</text>
</comment>
<comment type="caution">
    <text evidence="21">The sequence shown here is derived from an EMBL/GenBank/DDBJ whole genome shotgun (WGS) entry which is preliminary data.</text>
</comment>
<dbReference type="PANTHER" id="PTHR24317:SF7">
    <property type="entry name" value="PEROXISOMAL TRANS-2-ENOYL-COA REDUCTASE"/>
    <property type="match status" value="1"/>
</dbReference>
<evidence type="ECO:0000256" key="18">
    <source>
        <dbReference type="ARBA" id="ARBA00049251"/>
    </source>
</evidence>
<evidence type="ECO:0000256" key="17">
    <source>
        <dbReference type="ARBA" id="ARBA00049108"/>
    </source>
</evidence>
<dbReference type="InterPro" id="IPR052388">
    <property type="entry name" value="Peroxisomal_t2-enoyl-CoA_red"/>
</dbReference>
<evidence type="ECO:0000256" key="13">
    <source>
        <dbReference type="ARBA" id="ARBA00038849"/>
    </source>
</evidence>
<evidence type="ECO:0000256" key="8">
    <source>
        <dbReference type="ARBA" id="ARBA00023098"/>
    </source>
</evidence>
<reference evidence="21 22" key="1">
    <citation type="submission" date="2018-08" db="EMBL/GenBank/DDBJ databases">
        <title>Recombination of ecologically and evolutionarily significant loci maintains genetic cohesion in the Pseudomonas syringae species complex.</title>
        <authorList>
            <person name="Dillon M."/>
            <person name="Thakur S."/>
            <person name="Almeida R.N.D."/>
            <person name="Weir B.S."/>
            <person name="Guttman D.S."/>
        </authorList>
    </citation>
    <scope>NUCLEOTIDE SEQUENCE [LARGE SCALE GENOMIC DNA]</scope>
    <source>
        <strain evidence="21 22">ICMP 2821</strain>
    </source>
</reference>
<evidence type="ECO:0000256" key="5">
    <source>
        <dbReference type="ARBA" id="ARBA00022832"/>
    </source>
</evidence>
<dbReference type="PANTHER" id="PTHR24317">
    <property type="entry name" value="PEROXISOMAL TRANS-2-ENOYL-COA REDUCTASE"/>
    <property type="match status" value="1"/>
</dbReference>
<dbReference type="Pfam" id="PF13561">
    <property type="entry name" value="adh_short_C2"/>
    <property type="match status" value="1"/>
</dbReference>
<dbReference type="SUPFAM" id="SSF51735">
    <property type="entry name" value="NAD(P)-binding Rossmann-fold domains"/>
    <property type="match status" value="1"/>
</dbReference>
<name>A0A3M3KQI0_PSECA</name>
<evidence type="ECO:0000256" key="15">
    <source>
        <dbReference type="ARBA" id="ARBA00047570"/>
    </source>
</evidence>
<evidence type="ECO:0000256" key="2">
    <source>
        <dbReference type="ARBA" id="ARBA00005189"/>
    </source>
</evidence>
<dbReference type="Proteomes" id="UP000281372">
    <property type="component" value="Unassembled WGS sequence"/>
</dbReference>
<evidence type="ECO:0000256" key="20">
    <source>
        <dbReference type="ARBA" id="ARBA00049559"/>
    </source>
</evidence>
<dbReference type="GO" id="GO:0019166">
    <property type="term" value="F:trans-2-enoyl-CoA reductase (NADPH) activity"/>
    <property type="evidence" value="ECO:0007669"/>
    <property type="project" value="UniProtKB-EC"/>
</dbReference>
<dbReference type="Gene3D" id="3.40.50.720">
    <property type="entry name" value="NAD(P)-binding Rossmann-like Domain"/>
    <property type="match status" value="1"/>
</dbReference>
<protein>
    <recommendedName>
        <fullName evidence="14">Peroxisomal trans-2-enoyl-CoA reductase</fullName>
        <ecNumber evidence="13">1.3.1.38</ecNumber>
    </recommendedName>
</protein>
<dbReference type="GO" id="GO:0006633">
    <property type="term" value="P:fatty acid biosynthetic process"/>
    <property type="evidence" value="ECO:0007669"/>
    <property type="project" value="UniProtKB-KW"/>
</dbReference>
<keyword evidence="7" id="KW-0560">Oxidoreductase</keyword>
<evidence type="ECO:0000256" key="11">
    <source>
        <dbReference type="ARBA" id="ARBA00037124"/>
    </source>
</evidence>